<dbReference type="Pfam" id="PF09754">
    <property type="entry name" value="PAC2"/>
    <property type="match status" value="1"/>
</dbReference>
<organism evidence="2 3">
    <name type="scientific">Propioniciclava soli</name>
    <dbReference type="NCBI Taxonomy" id="2775081"/>
    <lineage>
        <taxon>Bacteria</taxon>
        <taxon>Bacillati</taxon>
        <taxon>Actinomycetota</taxon>
        <taxon>Actinomycetes</taxon>
        <taxon>Propionibacteriales</taxon>
        <taxon>Propionibacteriaceae</taxon>
        <taxon>Propioniciclava</taxon>
    </lineage>
</organism>
<proteinExistence type="predicted"/>
<dbReference type="InterPro" id="IPR038389">
    <property type="entry name" value="PSMG2_sf"/>
</dbReference>
<sequence>MLDPTTLFAWEPHVDQRAVHADTMIVTLGSYTDAGHTQRQTDEQLLQHLPNRLLGTFDADQLMDYAARRPSITFDKNHFSDYAPHRIALHLVSDTDGRDFLLLNGPEPSLQWERMAAAVNHLVDQLDVQHTVLVQTMPAPAPHTRPVVVTQYASDPALVSTEPVLGTFTLSASFTGVLTLRLGEAGHPVLGLLAHVPHYIADNDFPPAAAAVLQALQDATSLRLPADGLDLASALVRQQIDAQVTQSEELTAMVEAMEHQFDAFTEKLNPAPPAGQELPGAHEIPTAEEIGAKFEDFLAGLGEPGDDDPTSEDDTAG</sequence>
<reference evidence="2 3" key="1">
    <citation type="journal article" date="2023" name="Environ Microbiome">
        <title>A coral-associated actinobacterium mitigates coral bleaching under heat stress.</title>
        <authorList>
            <person name="Li J."/>
            <person name="Zou Y."/>
            <person name="Li Q."/>
            <person name="Zhang J."/>
            <person name="Bourne D.G."/>
            <person name="Lyu Y."/>
            <person name="Liu C."/>
            <person name="Zhang S."/>
        </authorList>
    </citation>
    <scope>NUCLEOTIDE SEQUENCE [LARGE SCALE GENOMIC DNA]</scope>
    <source>
        <strain evidence="2 3">SCSIO 13291</strain>
    </source>
</reference>
<name>A0ABZ3CBY0_9ACTN</name>
<dbReference type="Proteomes" id="UP001434337">
    <property type="component" value="Chromosome"/>
</dbReference>
<protein>
    <submittedName>
        <fullName evidence="2">PAC2 family protein</fullName>
    </submittedName>
</protein>
<keyword evidence="3" id="KW-1185">Reference proteome</keyword>
<dbReference type="PIRSF" id="PIRSF028754">
    <property type="entry name" value="UCP028754"/>
    <property type="match status" value="1"/>
</dbReference>
<dbReference type="Gene3D" id="3.40.50.10900">
    <property type="entry name" value="PAC-like subunit"/>
    <property type="match status" value="1"/>
</dbReference>
<dbReference type="Gene3D" id="1.10.287.100">
    <property type="match status" value="1"/>
</dbReference>
<feature type="compositionally biased region" description="Acidic residues" evidence="1">
    <location>
        <begin position="304"/>
        <end position="317"/>
    </location>
</feature>
<evidence type="ECO:0000313" key="3">
    <source>
        <dbReference type="Proteomes" id="UP001434337"/>
    </source>
</evidence>
<feature type="region of interest" description="Disordered" evidence="1">
    <location>
        <begin position="298"/>
        <end position="317"/>
    </location>
</feature>
<evidence type="ECO:0000313" key="2">
    <source>
        <dbReference type="EMBL" id="WZX00096.1"/>
    </source>
</evidence>
<dbReference type="EMBL" id="CP115965">
    <property type="protein sequence ID" value="WZX00096.1"/>
    <property type="molecule type" value="Genomic_DNA"/>
</dbReference>
<dbReference type="SUPFAM" id="SSF159659">
    <property type="entry name" value="Cgl1923-like"/>
    <property type="match status" value="1"/>
</dbReference>
<dbReference type="InterPro" id="IPR008492">
    <property type="entry name" value="Rv2714-like"/>
</dbReference>
<evidence type="ECO:0000256" key="1">
    <source>
        <dbReference type="SAM" id="MobiDB-lite"/>
    </source>
</evidence>
<gene>
    <name evidence="2" type="ORF">PCC79_07920</name>
</gene>
<dbReference type="RefSeq" id="WP_232547996.1">
    <property type="nucleotide sequence ID" value="NZ_CP115965.1"/>
</dbReference>
<dbReference type="InterPro" id="IPR019151">
    <property type="entry name" value="Proteasome_assmbl_chaperone_2"/>
</dbReference>
<accession>A0ABZ3CBY0</accession>